<dbReference type="InterPro" id="IPR050300">
    <property type="entry name" value="GDXG_lipolytic_enzyme"/>
</dbReference>
<dbReference type="InterPro" id="IPR013094">
    <property type="entry name" value="AB_hydrolase_3"/>
</dbReference>
<dbReference type="OrthoDB" id="408631at2759"/>
<evidence type="ECO:0000313" key="5">
    <source>
        <dbReference type="Proteomes" id="UP000807353"/>
    </source>
</evidence>
<feature type="region of interest" description="Disordered" evidence="2">
    <location>
        <begin position="1"/>
        <end position="26"/>
    </location>
</feature>
<dbReference type="AlphaFoldDB" id="A0A9P5Y6R7"/>
<accession>A0A9P5Y6R7</accession>
<dbReference type="EMBL" id="MU150274">
    <property type="protein sequence ID" value="KAF9462185.1"/>
    <property type="molecule type" value="Genomic_DNA"/>
</dbReference>
<evidence type="ECO:0000256" key="1">
    <source>
        <dbReference type="ARBA" id="ARBA00022801"/>
    </source>
</evidence>
<dbReference type="Pfam" id="PF07859">
    <property type="entry name" value="Abhydrolase_3"/>
    <property type="match status" value="1"/>
</dbReference>
<dbReference type="Proteomes" id="UP000807353">
    <property type="component" value="Unassembled WGS sequence"/>
</dbReference>
<keyword evidence="5" id="KW-1185">Reference proteome</keyword>
<dbReference type="SUPFAM" id="SSF53474">
    <property type="entry name" value="alpha/beta-Hydrolases"/>
    <property type="match status" value="1"/>
</dbReference>
<comment type="caution">
    <text evidence="4">The sequence shown here is derived from an EMBL/GenBank/DDBJ whole genome shotgun (WGS) entry which is preliminary data.</text>
</comment>
<gene>
    <name evidence="4" type="ORF">BDZ94DRAFT_1166279</name>
</gene>
<dbReference type="Gene3D" id="3.40.50.1820">
    <property type="entry name" value="alpha/beta hydrolase"/>
    <property type="match status" value="1"/>
</dbReference>
<name>A0A9P5Y6R7_9AGAR</name>
<proteinExistence type="predicted"/>
<evidence type="ECO:0000259" key="3">
    <source>
        <dbReference type="Pfam" id="PF07859"/>
    </source>
</evidence>
<feature type="region of interest" description="Disordered" evidence="2">
    <location>
        <begin position="48"/>
        <end position="75"/>
    </location>
</feature>
<sequence>MPSKRTDDGPDLTSSPKPPQPLHPSIISRLDPEYITFHNKYFQYVTPSHTRPWDPSSRIPPPSGTFPSTETDPLEVGGIKDWKVGTRSGREGTKARVRVYTPKGEAPISGWPVVFFIPGGGWVYGGLDNQASFSTNMCVRAKCVVVSLDHRLAPEDPYPAALEDAIDALRWLVQNASDLLRVDTTRIAVAGCSSGGNIAAALVLTAPQLNLPIHIIFQLLLVPALDNTASTSTSWHINQHAPWLTPERMLWFRGMYLPNKSDWATWETSPILAPGELLRGVPETWIAIGGADILMEEGRKYGDRLKGEGVQVEVRLYEGGPHAVAVMDGDVMHLGRRLVTDAVDALSQAFSTV</sequence>
<dbReference type="GO" id="GO:0016787">
    <property type="term" value="F:hydrolase activity"/>
    <property type="evidence" value="ECO:0007669"/>
    <property type="project" value="UniProtKB-KW"/>
</dbReference>
<dbReference type="InterPro" id="IPR029058">
    <property type="entry name" value="AB_hydrolase_fold"/>
</dbReference>
<organism evidence="4 5">
    <name type="scientific">Collybia nuda</name>
    <dbReference type="NCBI Taxonomy" id="64659"/>
    <lineage>
        <taxon>Eukaryota</taxon>
        <taxon>Fungi</taxon>
        <taxon>Dikarya</taxon>
        <taxon>Basidiomycota</taxon>
        <taxon>Agaricomycotina</taxon>
        <taxon>Agaricomycetes</taxon>
        <taxon>Agaricomycetidae</taxon>
        <taxon>Agaricales</taxon>
        <taxon>Tricholomatineae</taxon>
        <taxon>Clitocybaceae</taxon>
        <taxon>Collybia</taxon>
    </lineage>
</organism>
<keyword evidence="1 4" id="KW-0378">Hydrolase</keyword>
<dbReference type="PANTHER" id="PTHR48081:SF8">
    <property type="entry name" value="ALPHA_BETA HYDROLASE FOLD-3 DOMAIN-CONTAINING PROTEIN-RELATED"/>
    <property type="match status" value="1"/>
</dbReference>
<dbReference type="PANTHER" id="PTHR48081">
    <property type="entry name" value="AB HYDROLASE SUPERFAMILY PROTEIN C4A8.06C"/>
    <property type="match status" value="1"/>
</dbReference>
<evidence type="ECO:0000256" key="2">
    <source>
        <dbReference type="SAM" id="MobiDB-lite"/>
    </source>
</evidence>
<evidence type="ECO:0000313" key="4">
    <source>
        <dbReference type="EMBL" id="KAF9462185.1"/>
    </source>
</evidence>
<protein>
    <submittedName>
        <fullName evidence="4">Alpha/Beta hydrolase protein</fullName>
    </submittedName>
</protein>
<feature type="domain" description="Alpha/beta hydrolase fold-3" evidence="3">
    <location>
        <begin position="114"/>
        <end position="324"/>
    </location>
</feature>
<reference evidence="4" key="1">
    <citation type="submission" date="2020-11" db="EMBL/GenBank/DDBJ databases">
        <authorList>
            <consortium name="DOE Joint Genome Institute"/>
            <person name="Ahrendt S."/>
            <person name="Riley R."/>
            <person name="Andreopoulos W."/>
            <person name="Labutti K."/>
            <person name="Pangilinan J."/>
            <person name="Ruiz-Duenas F.J."/>
            <person name="Barrasa J.M."/>
            <person name="Sanchez-Garcia M."/>
            <person name="Camarero S."/>
            <person name="Miyauchi S."/>
            <person name="Serrano A."/>
            <person name="Linde D."/>
            <person name="Babiker R."/>
            <person name="Drula E."/>
            <person name="Ayuso-Fernandez I."/>
            <person name="Pacheco R."/>
            <person name="Padilla G."/>
            <person name="Ferreira P."/>
            <person name="Barriuso J."/>
            <person name="Kellner H."/>
            <person name="Castanera R."/>
            <person name="Alfaro M."/>
            <person name="Ramirez L."/>
            <person name="Pisabarro A.G."/>
            <person name="Kuo A."/>
            <person name="Tritt A."/>
            <person name="Lipzen A."/>
            <person name="He G."/>
            <person name="Yan M."/>
            <person name="Ng V."/>
            <person name="Cullen D."/>
            <person name="Martin F."/>
            <person name="Rosso M.-N."/>
            <person name="Henrissat B."/>
            <person name="Hibbett D."/>
            <person name="Martinez A.T."/>
            <person name="Grigoriev I.V."/>
        </authorList>
    </citation>
    <scope>NUCLEOTIDE SEQUENCE</scope>
    <source>
        <strain evidence="4">CBS 247.69</strain>
    </source>
</reference>